<organism evidence="2">
    <name type="scientific">Timema genevievae</name>
    <name type="common">Walking stick</name>
    <dbReference type="NCBI Taxonomy" id="629358"/>
    <lineage>
        <taxon>Eukaryota</taxon>
        <taxon>Metazoa</taxon>
        <taxon>Ecdysozoa</taxon>
        <taxon>Arthropoda</taxon>
        <taxon>Hexapoda</taxon>
        <taxon>Insecta</taxon>
        <taxon>Pterygota</taxon>
        <taxon>Neoptera</taxon>
        <taxon>Polyneoptera</taxon>
        <taxon>Phasmatodea</taxon>
        <taxon>Timematodea</taxon>
        <taxon>Timematoidea</taxon>
        <taxon>Timematidae</taxon>
        <taxon>Timema</taxon>
    </lineage>
</organism>
<dbReference type="InterPro" id="IPR007858">
    <property type="entry name" value="Dpy-30_motif"/>
</dbReference>
<accession>A0A7R9K3R2</accession>
<dbReference type="Gene3D" id="1.20.890.10">
    <property type="entry name" value="cAMP-dependent protein kinase regulatory subunit, dimerization-anchoring domain"/>
    <property type="match status" value="1"/>
</dbReference>
<dbReference type="EMBL" id="OE842311">
    <property type="protein sequence ID" value="CAD7599433.1"/>
    <property type="molecule type" value="Genomic_DNA"/>
</dbReference>
<evidence type="ECO:0000256" key="1">
    <source>
        <dbReference type="SAM" id="MobiDB-lite"/>
    </source>
</evidence>
<protein>
    <submittedName>
        <fullName evidence="2">Uncharacterized protein</fullName>
    </submittedName>
</protein>
<proteinExistence type="predicted"/>
<feature type="region of interest" description="Disordered" evidence="1">
    <location>
        <begin position="42"/>
        <end position="66"/>
    </location>
</feature>
<dbReference type="Pfam" id="PF05186">
    <property type="entry name" value="Dpy-30"/>
    <property type="match status" value="1"/>
</dbReference>
<gene>
    <name evidence="2" type="ORF">TGEB3V08_LOCUS7353</name>
</gene>
<dbReference type="AlphaFoldDB" id="A0A7R9K3R2"/>
<sequence length="193" mass="22873">MIFSASDDKSHLLEDTTKTIIDKIGKPRNYVLTTEEMEEIMLKEEERKKQEEQEVQSKEEEMKKRAHEEHMIKMEEWGTLLNTLKEEEEELLTVQGTPLRHYLMRYVFPVLTKGLMEVARVRPSDPVDYLAEFLFRENPEGKMFQPEIVEAAQDLLEVIYKLKDTLTRQQEPYQLIQPILDDILQQTETNNSK</sequence>
<reference evidence="2" key="1">
    <citation type="submission" date="2020-11" db="EMBL/GenBank/DDBJ databases">
        <authorList>
            <person name="Tran Van P."/>
        </authorList>
    </citation>
    <scope>NUCLEOTIDE SEQUENCE</scope>
</reference>
<name>A0A7R9K3R2_TIMGE</name>
<evidence type="ECO:0000313" key="2">
    <source>
        <dbReference type="EMBL" id="CAD7599433.1"/>
    </source>
</evidence>
<dbReference type="InterPro" id="IPR047499">
    <property type="entry name" value="DD_AK7"/>
</dbReference>
<dbReference type="CDD" id="cd22967">
    <property type="entry name" value="DD_AK7"/>
    <property type="match status" value="1"/>
</dbReference>